<dbReference type="InterPro" id="IPR036390">
    <property type="entry name" value="WH_DNA-bd_sf"/>
</dbReference>
<evidence type="ECO:0000313" key="5">
    <source>
        <dbReference type="EMBL" id="AHE99159.1"/>
    </source>
</evidence>
<accession>W0DKR8</accession>
<evidence type="ECO:0000256" key="3">
    <source>
        <dbReference type="ARBA" id="ARBA00023163"/>
    </source>
</evidence>
<evidence type="ECO:0000259" key="4">
    <source>
        <dbReference type="PROSITE" id="PS50042"/>
    </source>
</evidence>
<dbReference type="AlphaFoldDB" id="W0DKR8"/>
<name>W0DKR8_9GAMM</name>
<dbReference type="InterPro" id="IPR000595">
    <property type="entry name" value="cNMP-bd_dom"/>
</dbReference>
<dbReference type="PANTHER" id="PTHR24567:SF28">
    <property type="entry name" value="LISTERIOLYSIN REGULATORY PROTEIN"/>
    <property type="match status" value="1"/>
</dbReference>
<dbReference type="GO" id="GO:0005829">
    <property type="term" value="C:cytosol"/>
    <property type="evidence" value="ECO:0007669"/>
    <property type="project" value="TreeGrafter"/>
</dbReference>
<keyword evidence="6" id="KW-1185">Reference proteome</keyword>
<keyword evidence="1" id="KW-0805">Transcription regulation</keyword>
<dbReference type="HOGENOM" id="CLU_075053_0_4_6"/>
<dbReference type="SUPFAM" id="SSF51206">
    <property type="entry name" value="cAMP-binding domain-like"/>
    <property type="match status" value="1"/>
</dbReference>
<dbReference type="PROSITE" id="PS50042">
    <property type="entry name" value="CNMP_BINDING_3"/>
    <property type="match status" value="1"/>
</dbReference>
<evidence type="ECO:0000313" key="6">
    <source>
        <dbReference type="Proteomes" id="UP000005289"/>
    </source>
</evidence>
<dbReference type="Pfam" id="PF00027">
    <property type="entry name" value="cNMP_binding"/>
    <property type="match status" value="1"/>
</dbReference>
<evidence type="ECO:0000256" key="2">
    <source>
        <dbReference type="ARBA" id="ARBA00023125"/>
    </source>
</evidence>
<keyword evidence="2" id="KW-0238">DNA-binding</keyword>
<feature type="domain" description="Cyclic nucleotide-binding" evidence="4">
    <location>
        <begin position="16"/>
        <end position="85"/>
    </location>
</feature>
<dbReference type="Proteomes" id="UP000005289">
    <property type="component" value="Chromosome"/>
</dbReference>
<gene>
    <name evidence="5" type="ORF">THITH_13820</name>
</gene>
<dbReference type="CDD" id="cd00038">
    <property type="entry name" value="CAP_ED"/>
    <property type="match status" value="1"/>
</dbReference>
<dbReference type="Pfam" id="PF13545">
    <property type="entry name" value="HTH_Crp_2"/>
    <property type="match status" value="1"/>
</dbReference>
<dbReference type="InterPro" id="IPR014710">
    <property type="entry name" value="RmlC-like_jellyroll"/>
</dbReference>
<organism evidence="5 6">
    <name type="scientific">Thioalkalivibrio paradoxus ARh 1</name>
    <dbReference type="NCBI Taxonomy" id="713585"/>
    <lineage>
        <taxon>Bacteria</taxon>
        <taxon>Pseudomonadati</taxon>
        <taxon>Pseudomonadota</taxon>
        <taxon>Gammaproteobacteria</taxon>
        <taxon>Chromatiales</taxon>
        <taxon>Ectothiorhodospiraceae</taxon>
        <taxon>Thioalkalivibrio</taxon>
    </lineage>
</organism>
<sequence>MPFAAVGPQRFGRLLLKVENFLPPANVVLYKAGDSANAVFTVRWGFIKVWAEDELGHPRILRLLGPGDMLGLEALVESHYDHSATTLTPAGLCRTPEDIFGDLLCREPALHAQLQQRWLSQLRRTDQFLLKVGAGTSRDRVLKLLRWLAEFSHPHPCPRLSRNDMAAMLNISSETAARVIATLKRRGTLSETDSEMHFDPDRLSL</sequence>
<dbReference type="Gene3D" id="2.60.120.10">
    <property type="entry name" value="Jelly Rolls"/>
    <property type="match status" value="1"/>
</dbReference>
<dbReference type="STRING" id="713585.THITH_13820"/>
<dbReference type="SUPFAM" id="SSF46785">
    <property type="entry name" value="Winged helix' DNA-binding domain"/>
    <property type="match status" value="1"/>
</dbReference>
<dbReference type="InterPro" id="IPR018490">
    <property type="entry name" value="cNMP-bd_dom_sf"/>
</dbReference>
<keyword evidence="3" id="KW-0804">Transcription</keyword>
<proteinExistence type="predicted"/>
<dbReference type="InterPro" id="IPR050397">
    <property type="entry name" value="Env_Response_Regulators"/>
</dbReference>
<dbReference type="SMART" id="SM00100">
    <property type="entry name" value="cNMP"/>
    <property type="match status" value="1"/>
</dbReference>
<dbReference type="InterPro" id="IPR012318">
    <property type="entry name" value="HTH_CRP"/>
</dbReference>
<dbReference type="KEGG" id="tti:THITH_13820"/>
<dbReference type="GO" id="GO:0003700">
    <property type="term" value="F:DNA-binding transcription factor activity"/>
    <property type="evidence" value="ECO:0007669"/>
    <property type="project" value="TreeGrafter"/>
</dbReference>
<dbReference type="GO" id="GO:0003677">
    <property type="term" value="F:DNA binding"/>
    <property type="evidence" value="ECO:0007669"/>
    <property type="project" value="UniProtKB-KW"/>
</dbReference>
<protein>
    <submittedName>
        <fullName evidence="5">Crp/Fnr family transcriptional regulator</fullName>
    </submittedName>
</protein>
<dbReference type="PANTHER" id="PTHR24567">
    <property type="entry name" value="CRP FAMILY TRANSCRIPTIONAL REGULATORY PROTEIN"/>
    <property type="match status" value="1"/>
</dbReference>
<evidence type="ECO:0000256" key="1">
    <source>
        <dbReference type="ARBA" id="ARBA00023015"/>
    </source>
</evidence>
<dbReference type="EMBL" id="CP007029">
    <property type="protein sequence ID" value="AHE99159.1"/>
    <property type="molecule type" value="Genomic_DNA"/>
</dbReference>
<reference evidence="5 6" key="1">
    <citation type="submission" date="2013-12" db="EMBL/GenBank/DDBJ databases">
        <authorList>
            <consortium name="DOE Joint Genome Institute"/>
            <person name="Muyzer G."/>
            <person name="Huntemann M."/>
            <person name="Han J."/>
            <person name="Chen A."/>
            <person name="Kyrpides N."/>
            <person name="Mavromatis K."/>
            <person name="Markowitz V."/>
            <person name="Palaniappan K."/>
            <person name="Ivanova N."/>
            <person name="Schaumberg A."/>
            <person name="Pati A."/>
            <person name="Liolios K."/>
            <person name="Nordberg H.P."/>
            <person name="Cantor M.N."/>
            <person name="Hua S.X."/>
            <person name="Woyke T."/>
        </authorList>
    </citation>
    <scope>NUCLEOTIDE SEQUENCE [LARGE SCALE GENOMIC DNA]</scope>
    <source>
        <strain evidence="5 6">ARh 1</strain>
    </source>
</reference>